<evidence type="ECO:0000256" key="9">
    <source>
        <dbReference type="SAM" id="Phobius"/>
    </source>
</evidence>
<proteinExistence type="inferred from homology"/>
<comment type="caution">
    <text evidence="10">The sequence shown here is derived from an EMBL/GenBank/DDBJ whole genome shotgun (WGS) entry which is preliminary data.</text>
</comment>
<feature type="transmembrane region" description="Helical" evidence="9">
    <location>
        <begin position="22"/>
        <end position="43"/>
    </location>
</feature>
<protein>
    <recommendedName>
        <fullName evidence="12">Cytochrome P450</fullName>
    </recommendedName>
</protein>
<dbReference type="Pfam" id="PF00067">
    <property type="entry name" value="p450"/>
    <property type="match status" value="2"/>
</dbReference>
<dbReference type="GeneID" id="96002208"/>
<evidence type="ECO:0000256" key="7">
    <source>
        <dbReference type="ARBA" id="ARBA00023033"/>
    </source>
</evidence>
<gene>
    <name evidence="10" type="ORF">WHR41_00764</name>
</gene>
<keyword evidence="9" id="KW-0472">Membrane</keyword>
<dbReference type="EMBL" id="JAAQHG020000002">
    <property type="protein sequence ID" value="KAL1590426.1"/>
    <property type="molecule type" value="Genomic_DNA"/>
</dbReference>
<dbReference type="Gene3D" id="1.10.630.10">
    <property type="entry name" value="Cytochrome P450"/>
    <property type="match status" value="1"/>
</dbReference>
<dbReference type="SUPFAM" id="SSF48264">
    <property type="entry name" value="Cytochrome P450"/>
    <property type="match status" value="1"/>
</dbReference>
<keyword evidence="5" id="KW-0560">Oxidoreductase</keyword>
<accession>A0AB34L2U0</accession>
<dbReference type="GO" id="GO:0005506">
    <property type="term" value="F:iron ion binding"/>
    <property type="evidence" value="ECO:0007669"/>
    <property type="project" value="InterPro"/>
</dbReference>
<dbReference type="PANTHER" id="PTHR24287:SF1">
    <property type="entry name" value="P450, PUTATIVE (EUROFUNG)-RELATED"/>
    <property type="match status" value="1"/>
</dbReference>
<dbReference type="InterPro" id="IPR047146">
    <property type="entry name" value="Cyt_P450_E_CYP52_fungi"/>
</dbReference>
<dbReference type="PRINTS" id="PR00463">
    <property type="entry name" value="EP450I"/>
</dbReference>
<evidence type="ECO:0000256" key="6">
    <source>
        <dbReference type="ARBA" id="ARBA00023004"/>
    </source>
</evidence>
<dbReference type="PANTHER" id="PTHR24287">
    <property type="entry name" value="P450, PUTATIVE (EUROFUNG)-RELATED"/>
    <property type="match status" value="1"/>
</dbReference>
<feature type="binding site" description="axial binding residue" evidence="8">
    <location>
        <position position="480"/>
    </location>
    <ligand>
        <name>heme</name>
        <dbReference type="ChEBI" id="CHEBI:30413"/>
    </ligand>
    <ligandPart>
        <name>Fe</name>
        <dbReference type="ChEBI" id="CHEBI:18248"/>
    </ligandPart>
</feature>
<evidence type="ECO:0008006" key="12">
    <source>
        <dbReference type="Google" id="ProtNLM"/>
    </source>
</evidence>
<dbReference type="InterPro" id="IPR002401">
    <property type="entry name" value="Cyt_P450_E_grp-I"/>
</dbReference>
<dbReference type="Proteomes" id="UP000803884">
    <property type="component" value="Unassembled WGS sequence"/>
</dbReference>
<keyword evidence="11" id="KW-1185">Reference proteome</keyword>
<evidence type="ECO:0000313" key="11">
    <source>
        <dbReference type="Proteomes" id="UP000803884"/>
    </source>
</evidence>
<keyword evidence="4 8" id="KW-0479">Metal-binding</keyword>
<comment type="similarity">
    <text evidence="2">Belongs to the cytochrome P450 family.</text>
</comment>
<name>A0AB34L2U0_9PEZI</name>
<dbReference type="GO" id="GO:0016705">
    <property type="term" value="F:oxidoreductase activity, acting on paired donors, with incorporation or reduction of molecular oxygen"/>
    <property type="evidence" value="ECO:0007669"/>
    <property type="project" value="InterPro"/>
</dbReference>
<evidence type="ECO:0000256" key="8">
    <source>
        <dbReference type="PIRSR" id="PIRSR602401-1"/>
    </source>
</evidence>
<keyword evidence="9" id="KW-1133">Transmembrane helix</keyword>
<dbReference type="RefSeq" id="XP_069233531.1">
    <property type="nucleotide sequence ID" value="XM_069369370.1"/>
</dbReference>
<comment type="cofactor">
    <cofactor evidence="1 8">
        <name>heme</name>
        <dbReference type="ChEBI" id="CHEBI:30413"/>
    </cofactor>
</comment>
<evidence type="ECO:0000256" key="3">
    <source>
        <dbReference type="ARBA" id="ARBA00022617"/>
    </source>
</evidence>
<dbReference type="GO" id="GO:0004497">
    <property type="term" value="F:monooxygenase activity"/>
    <property type="evidence" value="ECO:0007669"/>
    <property type="project" value="UniProtKB-KW"/>
</dbReference>
<dbReference type="AlphaFoldDB" id="A0AB34L2U0"/>
<evidence type="ECO:0000313" key="10">
    <source>
        <dbReference type="EMBL" id="KAL1590426.1"/>
    </source>
</evidence>
<keyword evidence="3 8" id="KW-0349">Heme</keyword>
<dbReference type="GO" id="GO:0020037">
    <property type="term" value="F:heme binding"/>
    <property type="evidence" value="ECO:0007669"/>
    <property type="project" value="InterPro"/>
</dbReference>
<dbReference type="InterPro" id="IPR001128">
    <property type="entry name" value="Cyt_P450"/>
</dbReference>
<keyword evidence="6 8" id="KW-0408">Iron</keyword>
<evidence type="ECO:0000256" key="2">
    <source>
        <dbReference type="ARBA" id="ARBA00010617"/>
    </source>
</evidence>
<keyword evidence="7" id="KW-0503">Monooxygenase</keyword>
<evidence type="ECO:0000256" key="1">
    <source>
        <dbReference type="ARBA" id="ARBA00001971"/>
    </source>
</evidence>
<evidence type="ECO:0000256" key="4">
    <source>
        <dbReference type="ARBA" id="ARBA00022723"/>
    </source>
</evidence>
<keyword evidence="9" id="KW-0812">Transmembrane</keyword>
<dbReference type="InterPro" id="IPR036396">
    <property type="entry name" value="Cyt_P450_sf"/>
</dbReference>
<organism evidence="10 11">
    <name type="scientific">Cladosporium halotolerans</name>
    <dbReference type="NCBI Taxonomy" id="1052096"/>
    <lineage>
        <taxon>Eukaryota</taxon>
        <taxon>Fungi</taxon>
        <taxon>Dikarya</taxon>
        <taxon>Ascomycota</taxon>
        <taxon>Pezizomycotina</taxon>
        <taxon>Dothideomycetes</taxon>
        <taxon>Dothideomycetidae</taxon>
        <taxon>Cladosporiales</taxon>
        <taxon>Cladosporiaceae</taxon>
        <taxon>Cladosporium</taxon>
    </lineage>
</organism>
<reference evidence="10 11" key="1">
    <citation type="journal article" date="2020" name="Microbiol. Resour. Announc.">
        <title>Draft Genome Sequence of a Cladosporium Species Isolated from the Mesophotic Ascidian Didemnum maculosum.</title>
        <authorList>
            <person name="Gioti A."/>
            <person name="Siaperas R."/>
            <person name="Nikolaivits E."/>
            <person name="Le Goff G."/>
            <person name="Ouazzani J."/>
            <person name="Kotoulas G."/>
            <person name="Topakas E."/>
        </authorList>
    </citation>
    <scope>NUCLEOTIDE SEQUENCE [LARGE SCALE GENOMIC DNA]</scope>
    <source>
        <strain evidence="10 11">TM138-S3</strain>
    </source>
</reference>
<dbReference type="CDD" id="cd11063">
    <property type="entry name" value="CYP52"/>
    <property type="match status" value="1"/>
</dbReference>
<sequence length="539" mass="58987">MTTTRFSSDFSKMALGLPLSPLLQPFLILLLTYLSYTIVTTFLSRARFRAFARQHGCVDPHDASGPFPYGLQLIRRIARSQATGEDVLDDILLPQFQGKQTIKKTVLDGQTMLLTTEPANLQAMLANQFSDFETGANRRAVFHPLLGNSIFSSDGAAWKHARALLRPSFSRDSVNNLAFTSQSADALIAALGEPDAATGWTPARDAQPLFLCFTMDTATEFLFGRSVGALEAVLGGGGGEGAEAASGEFGEALRVAGDYLITRIRLGGLYWVADGWGFRRAAGRVRRFVEGFVGRAVEKAEKGGGGGGGEFGLLEALVAQTKDKEDLVSQSLAVMFAGRDTTAGLLGWCLMRLALHPDVFESLRAAVLREIPAAEQPTFSQLKGCRPLQHFLQEVLRLHSTVPFNNRVAIRDTTLPVGGGPDQSSPVAVRKGQVVTFSVYAMHRRTDLWGEDALEFRPSRFEVRVPAWQWLPFLGGPRVCLGQQFALTEAGFLLVRLLREFDQVQPVDEVEMKKMRKGLGLTMWPADGVKVRLHKAESQ</sequence>
<dbReference type="PRINTS" id="PR00385">
    <property type="entry name" value="P450"/>
</dbReference>
<evidence type="ECO:0000256" key="5">
    <source>
        <dbReference type="ARBA" id="ARBA00023002"/>
    </source>
</evidence>